<evidence type="ECO:0000313" key="1">
    <source>
        <dbReference type="EMBL" id="KAK3063504.1"/>
    </source>
</evidence>
<accession>A0ACC3D8W2</accession>
<sequence>ASSDMSHNATSNPLLNLTPRRPEQAARPEAKSKRLHKLPRTLRPPQARPTSPPSQLPQPTTHPTKRLRKPPPTHAHPSHVPCTPAPPAQAYANIETEDLENEDDSLPGYSTLDHLTAPAAQTDVETKSRLLREDAVCATLVSRHGITAAIIRYTTLARLAALQDEEVREKEIRDFVRRYPRGDGGGNGDAHIFRDVEADLAEAQRRPSRAGRCCLWVLFLIGVGLVLGVMGTIVFMSVWVPARVGRGGVKSGGREGGLGL</sequence>
<evidence type="ECO:0000313" key="2">
    <source>
        <dbReference type="Proteomes" id="UP001186974"/>
    </source>
</evidence>
<gene>
    <name evidence="1" type="ORF">LTS18_015002</name>
</gene>
<name>A0ACC3D8W2_9PEZI</name>
<proteinExistence type="predicted"/>
<keyword evidence="2" id="KW-1185">Reference proteome</keyword>
<reference evidence="1" key="1">
    <citation type="submission" date="2024-09" db="EMBL/GenBank/DDBJ databases">
        <title>Black Yeasts Isolated from many extreme environments.</title>
        <authorList>
            <person name="Coleine C."/>
            <person name="Stajich J.E."/>
            <person name="Selbmann L."/>
        </authorList>
    </citation>
    <scope>NUCLEOTIDE SEQUENCE</scope>
    <source>
        <strain evidence="1">CCFEE 5737</strain>
    </source>
</reference>
<comment type="caution">
    <text evidence="1">The sequence shown here is derived from an EMBL/GenBank/DDBJ whole genome shotgun (WGS) entry which is preliminary data.</text>
</comment>
<feature type="non-terminal residue" evidence="1">
    <location>
        <position position="1"/>
    </location>
</feature>
<dbReference type="EMBL" id="JAWDJW010006825">
    <property type="protein sequence ID" value="KAK3063504.1"/>
    <property type="molecule type" value="Genomic_DNA"/>
</dbReference>
<organism evidence="1 2">
    <name type="scientific">Coniosporium uncinatum</name>
    <dbReference type="NCBI Taxonomy" id="93489"/>
    <lineage>
        <taxon>Eukaryota</taxon>
        <taxon>Fungi</taxon>
        <taxon>Dikarya</taxon>
        <taxon>Ascomycota</taxon>
        <taxon>Pezizomycotina</taxon>
        <taxon>Dothideomycetes</taxon>
        <taxon>Dothideomycetes incertae sedis</taxon>
        <taxon>Coniosporium</taxon>
    </lineage>
</organism>
<protein>
    <submittedName>
        <fullName evidence="1">Uncharacterized protein</fullName>
    </submittedName>
</protein>
<dbReference type="Proteomes" id="UP001186974">
    <property type="component" value="Unassembled WGS sequence"/>
</dbReference>